<keyword evidence="1" id="KW-0472">Membrane</keyword>
<dbReference type="InterPro" id="IPR047793">
    <property type="entry name" value="LiaF_C"/>
</dbReference>
<dbReference type="Proteomes" id="UP000626244">
    <property type="component" value="Unassembled WGS sequence"/>
</dbReference>
<evidence type="ECO:0000256" key="1">
    <source>
        <dbReference type="SAM" id="Phobius"/>
    </source>
</evidence>
<feature type="transmembrane region" description="Helical" evidence="1">
    <location>
        <begin position="81"/>
        <end position="100"/>
    </location>
</feature>
<dbReference type="InterPro" id="IPR016975">
    <property type="entry name" value="Cell_wall_LiaF"/>
</dbReference>
<evidence type="ECO:0000313" key="4">
    <source>
        <dbReference type="Proteomes" id="UP000626244"/>
    </source>
</evidence>
<feature type="transmembrane region" description="Helical" evidence="1">
    <location>
        <begin position="15"/>
        <end position="48"/>
    </location>
</feature>
<accession>A0A8J3AMR5</accession>
<sequence>MKHLEHLRRLSSNELIGILFIIAGIGLLFDLFLNPFAIIAAGVGIYLIQYGAKKRKVYPSTSANIAFFGGIILFISNVFQLKSILGVLAFIVIYIGYLIFINSKLNEKIVIPLTQEKTSSGVFEAKSLISNRFFSNIRMKNDTTFELDDVDYYFGIGDIEIDLTDSFIPEGETVLAINGLIGNITLYVPYDVELTFHHATLFGKVNILKNELKGFNKNCKFTTNDYKEASRKLKIITSLAVGKIEVTNR</sequence>
<keyword evidence="1" id="KW-0812">Transmembrane</keyword>
<dbReference type="NCBIfam" id="NF040535">
    <property type="entry name" value="LiaF_C_term"/>
    <property type="match status" value="1"/>
</dbReference>
<comment type="caution">
    <text evidence="3">The sequence shown here is derived from an EMBL/GenBank/DDBJ whole genome shotgun (WGS) entry which is preliminary data.</text>
</comment>
<feature type="domain" description="Cell wall-active antibiotics response LiaF-like C-terminal" evidence="2">
    <location>
        <begin position="133"/>
        <end position="246"/>
    </location>
</feature>
<dbReference type="OrthoDB" id="2351415at2"/>
<dbReference type="Pfam" id="PF09922">
    <property type="entry name" value="LiaF-like_C"/>
    <property type="match status" value="1"/>
</dbReference>
<dbReference type="RefSeq" id="WP_087998212.1">
    <property type="nucleotide sequence ID" value="NZ_BMHB01000001.1"/>
</dbReference>
<evidence type="ECO:0000259" key="2">
    <source>
        <dbReference type="Pfam" id="PF09922"/>
    </source>
</evidence>
<keyword evidence="1" id="KW-1133">Transmembrane helix</keyword>
<keyword evidence="4" id="KW-1185">Reference proteome</keyword>
<organism evidence="3 4">
    <name type="scientific">Gottfriedia solisilvae</name>
    <dbReference type="NCBI Taxonomy" id="1516104"/>
    <lineage>
        <taxon>Bacteria</taxon>
        <taxon>Bacillati</taxon>
        <taxon>Bacillota</taxon>
        <taxon>Bacilli</taxon>
        <taxon>Bacillales</taxon>
        <taxon>Bacillaceae</taxon>
        <taxon>Gottfriedia</taxon>
    </lineage>
</organism>
<dbReference type="AlphaFoldDB" id="A0A8J3AMR5"/>
<dbReference type="InterPro" id="IPR024425">
    <property type="entry name" value="LiaF-like_C"/>
</dbReference>
<reference evidence="4" key="1">
    <citation type="journal article" date="2019" name="Int. J. Syst. Evol. Microbiol.">
        <title>The Global Catalogue of Microorganisms (GCM) 10K type strain sequencing project: providing services to taxonomists for standard genome sequencing and annotation.</title>
        <authorList>
            <consortium name="The Broad Institute Genomics Platform"/>
            <consortium name="The Broad Institute Genome Sequencing Center for Infectious Disease"/>
            <person name="Wu L."/>
            <person name="Ma J."/>
        </authorList>
    </citation>
    <scope>NUCLEOTIDE SEQUENCE [LARGE SCALE GENOMIC DNA]</scope>
    <source>
        <strain evidence="4">CGMCC 1.14993</strain>
    </source>
</reference>
<dbReference type="PIRSF" id="PIRSF031509">
    <property type="entry name" value="Cell_wall_LiaF/YvqF"/>
    <property type="match status" value="1"/>
</dbReference>
<dbReference type="GO" id="GO:0016020">
    <property type="term" value="C:membrane"/>
    <property type="evidence" value="ECO:0007669"/>
    <property type="project" value="InterPro"/>
</dbReference>
<dbReference type="EMBL" id="BMHB01000001">
    <property type="protein sequence ID" value="GGI13511.1"/>
    <property type="molecule type" value="Genomic_DNA"/>
</dbReference>
<feature type="transmembrane region" description="Helical" evidence="1">
    <location>
        <begin position="57"/>
        <end position="75"/>
    </location>
</feature>
<evidence type="ECO:0000313" key="3">
    <source>
        <dbReference type="EMBL" id="GGI13511.1"/>
    </source>
</evidence>
<protein>
    <submittedName>
        <fullName evidence="3">Transporter</fullName>
    </submittedName>
</protein>
<name>A0A8J3AMR5_9BACI</name>
<proteinExistence type="predicted"/>
<gene>
    <name evidence="3" type="ORF">GCM10007380_18280</name>
</gene>